<dbReference type="GO" id="GO:0016485">
    <property type="term" value="P:protein processing"/>
    <property type="evidence" value="ECO:0007669"/>
    <property type="project" value="TreeGrafter"/>
</dbReference>
<keyword evidence="5 11" id="KW-0645">Protease</keyword>
<dbReference type="PANTHER" id="PTHR22624">
    <property type="entry name" value="CYSTEINE PROTEASE ATG4"/>
    <property type="match status" value="1"/>
</dbReference>
<dbReference type="GO" id="GO:0005737">
    <property type="term" value="C:cytoplasm"/>
    <property type="evidence" value="ECO:0007669"/>
    <property type="project" value="UniProtKB-SubCell"/>
</dbReference>
<dbReference type="GO" id="GO:0019786">
    <property type="term" value="F:protein-phosphatidylethanolamide deconjugating activity"/>
    <property type="evidence" value="ECO:0007669"/>
    <property type="project" value="InterPro"/>
</dbReference>
<evidence type="ECO:0000256" key="6">
    <source>
        <dbReference type="ARBA" id="ARBA00022801"/>
    </source>
</evidence>
<keyword evidence="3" id="KW-0813">Transport</keyword>
<evidence type="ECO:0000256" key="3">
    <source>
        <dbReference type="ARBA" id="ARBA00022448"/>
    </source>
</evidence>
<evidence type="ECO:0000256" key="8">
    <source>
        <dbReference type="ARBA" id="ARBA00022927"/>
    </source>
</evidence>
<evidence type="ECO:0000256" key="7">
    <source>
        <dbReference type="ARBA" id="ARBA00022807"/>
    </source>
</evidence>
<keyword evidence="14" id="KW-1185">Reference proteome</keyword>
<evidence type="ECO:0000256" key="11">
    <source>
        <dbReference type="RuleBase" id="RU363115"/>
    </source>
</evidence>
<dbReference type="GO" id="GO:0004197">
    <property type="term" value="F:cysteine-type endopeptidase activity"/>
    <property type="evidence" value="ECO:0007669"/>
    <property type="project" value="TreeGrafter"/>
</dbReference>
<dbReference type="EMBL" id="CAXIEN010000321">
    <property type="protein sequence ID" value="CAL1293230.1"/>
    <property type="molecule type" value="Genomic_DNA"/>
</dbReference>
<feature type="domain" description="Peptidase C54 catalytic" evidence="12">
    <location>
        <begin position="102"/>
        <end position="303"/>
    </location>
</feature>
<comment type="catalytic activity">
    <reaction evidence="10">
        <text>[protein]-C-terminal L-amino acid-glycyl-phosphatidylethanolamide + H2O = [protein]-C-terminal L-amino acid-glycine + a 1,2-diacyl-sn-glycero-3-phosphoethanolamine</text>
        <dbReference type="Rhea" id="RHEA:67548"/>
        <dbReference type="Rhea" id="RHEA-COMP:17323"/>
        <dbReference type="Rhea" id="RHEA-COMP:17324"/>
        <dbReference type="ChEBI" id="CHEBI:15377"/>
        <dbReference type="ChEBI" id="CHEBI:64612"/>
        <dbReference type="ChEBI" id="CHEBI:172940"/>
        <dbReference type="ChEBI" id="CHEBI:172941"/>
    </reaction>
    <physiologicalReaction direction="left-to-right" evidence="10">
        <dbReference type="Rhea" id="RHEA:67549"/>
    </physiologicalReaction>
</comment>
<evidence type="ECO:0000313" key="14">
    <source>
        <dbReference type="Proteomes" id="UP001497382"/>
    </source>
</evidence>
<dbReference type="AlphaFoldDB" id="A0AAV2BAH1"/>
<evidence type="ECO:0000256" key="10">
    <source>
        <dbReference type="ARBA" id="ARBA00029362"/>
    </source>
</evidence>
<proteinExistence type="inferred from homology"/>
<keyword evidence="9 11" id="KW-0072">Autophagy</keyword>
<dbReference type="SUPFAM" id="SSF54001">
    <property type="entry name" value="Cysteine proteinases"/>
    <property type="match status" value="1"/>
</dbReference>
<sequence>MEEIFACIAYEPCLLDYSEFKKAKEPVWILGKEYNIQDNDDDFQKMNEDIKSRIWFTYRKQYPPIGDTSWTSDSGWGCMHRCGQMILAQAFVLRYLGRAMMGYLMEKRIGQWFGPNTIVQVLKKLIEDDPDTDIVLHVSMDNMVIKSDIRKLFRRKSTGSFDPESQSTENSCSSISQCDTGEHLNEFASSDKETPVVLTIPLRLGLSEILPSFFDRLKEVFKLKQFIGMIGGRTNHASYFIGYVGNELINLDPHTTQPYRENGMDDQTYHCDNPSRMKFSDLDPSTALCFYFENDVDFLDWCEKVRKDVLEPEKDAIFELLEKRIPMVPYVDIDDEEDMYAPLNHNERIYTSDDEFELL</sequence>
<comment type="caution">
    <text evidence="13">The sequence shown here is derived from an EMBL/GenBank/DDBJ whole genome shotgun (WGS) entry which is preliminary data.</text>
</comment>
<dbReference type="GO" id="GO:0000045">
    <property type="term" value="P:autophagosome assembly"/>
    <property type="evidence" value="ECO:0007669"/>
    <property type="project" value="TreeGrafter"/>
</dbReference>
<comment type="subcellular location">
    <subcellularLocation>
        <location evidence="1 11">Cytoplasm</location>
    </subcellularLocation>
</comment>
<comment type="similarity">
    <text evidence="2 11">Belongs to the peptidase C54 family.</text>
</comment>
<reference evidence="13 14" key="1">
    <citation type="submission" date="2024-04" db="EMBL/GenBank/DDBJ databases">
        <authorList>
            <person name="Rising A."/>
            <person name="Reimegard J."/>
            <person name="Sonavane S."/>
            <person name="Akerstrom W."/>
            <person name="Nylinder S."/>
            <person name="Hedman E."/>
            <person name="Kallberg Y."/>
        </authorList>
    </citation>
    <scope>NUCLEOTIDE SEQUENCE [LARGE SCALE GENOMIC DNA]</scope>
</reference>
<keyword evidence="8 11" id="KW-0653">Protein transport</keyword>
<evidence type="ECO:0000256" key="1">
    <source>
        <dbReference type="ARBA" id="ARBA00004496"/>
    </source>
</evidence>
<organism evidence="13 14">
    <name type="scientific">Larinioides sclopetarius</name>
    <dbReference type="NCBI Taxonomy" id="280406"/>
    <lineage>
        <taxon>Eukaryota</taxon>
        <taxon>Metazoa</taxon>
        <taxon>Ecdysozoa</taxon>
        <taxon>Arthropoda</taxon>
        <taxon>Chelicerata</taxon>
        <taxon>Arachnida</taxon>
        <taxon>Araneae</taxon>
        <taxon>Araneomorphae</taxon>
        <taxon>Entelegynae</taxon>
        <taxon>Araneoidea</taxon>
        <taxon>Araneidae</taxon>
        <taxon>Larinioides</taxon>
    </lineage>
</organism>
<protein>
    <recommendedName>
        <fullName evidence="11">Cysteine protease</fullName>
        <ecNumber evidence="11">3.4.22.-</ecNumber>
    </recommendedName>
</protein>
<dbReference type="InterPro" id="IPR005078">
    <property type="entry name" value="Peptidase_C54"/>
</dbReference>
<dbReference type="InterPro" id="IPR046792">
    <property type="entry name" value="Peptidase_C54_cat"/>
</dbReference>
<keyword evidence="7" id="KW-0788">Thiol protease</keyword>
<dbReference type="Proteomes" id="UP001497382">
    <property type="component" value="Unassembled WGS sequence"/>
</dbReference>
<keyword evidence="4 11" id="KW-0963">Cytoplasm</keyword>
<dbReference type="Pfam" id="PF03416">
    <property type="entry name" value="Peptidase_C54"/>
    <property type="match status" value="2"/>
</dbReference>
<dbReference type="GO" id="GO:0035973">
    <property type="term" value="P:aggrephagy"/>
    <property type="evidence" value="ECO:0007669"/>
    <property type="project" value="TreeGrafter"/>
</dbReference>
<dbReference type="PANTHER" id="PTHR22624:SF49">
    <property type="entry name" value="CYSTEINE PROTEASE"/>
    <property type="match status" value="1"/>
</dbReference>
<comment type="function">
    <text evidence="11">Cysteine protease that plays a key role in autophagy by mediating both proteolytic activation and delipidation of ATG8 family proteins.</text>
</comment>
<dbReference type="GO" id="GO:0015031">
    <property type="term" value="P:protein transport"/>
    <property type="evidence" value="ECO:0007669"/>
    <property type="project" value="UniProtKB-KW"/>
</dbReference>
<dbReference type="GO" id="GO:0034727">
    <property type="term" value="P:piecemeal microautophagy of the nucleus"/>
    <property type="evidence" value="ECO:0007669"/>
    <property type="project" value="TreeGrafter"/>
</dbReference>
<evidence type="ECO:0000256" key="9">
    <source>
        <dbReference type="ARBA" id="ARBA00023006"/>
    </source>
</evidence>
<keyword evidence="6 11" id="KW-0378">Hydrolase</keyword>
<gene>
    <name evidence="13" type="ORF">LARSCL_LOCUS18083</name>
</gene>
<evidence type="ECO:0000256" key="4">
    <source>
        <dbReference type="ARBA" id="ARBA00022490"/>
    </source>
</evidence>
<evidence type="ECO:0000256" key="2">
    <source>
        <dbReference type="ARBA" id="ARBA00010958"/>
    </source>
</evidence>
<feature type="domain" description="Peptidase C54 catalytic" evidence="12">
    <location>
        <begin position="44"/>
        <end position="99"/>
    </location>
</feature>
<name>A0AAV2BAH1_9ARAC</name>
<dbReference type="InterPro" id="IPR038765">
    <property type="entry name" value="Papain-like_cys_pep_sf"/>
</dbReference>
<evidence type="ECO:0000313" key="13">
    <source>
        <dbReference type="EMBL" id="CAL1293230.1"/>
    </source>
</evidence>
<evidence type="ECO:0000259" key="12">
    <source>
        <dbReference type="Pfam" id="PF03416"/>
    </source>
</evidence>
<dbReference type="EC" id="3.4.22.-" evidence="11"/>
<accession>A0AAV2BAH1</accession>
<evidence type="ECO:0000256" key="5">
    <source>
        <dbReference type="ARBA" id="ARBA00022670"/>
    </source>
</evidence>
<dbReference type="GO" id="GO:0000423">
    <property type="term" value="P:mitophagy"/>
    <property type="evidence" value="ECO:0007669"/>
    <property type="project" value="TreeGrafter"/>
</dbReference>